<evidence type="ECO:0000256" key="1">
    <source>
        <dbReference type="ARBA" id="ARBA00001933"/>
    </source>
</evidence>
<evidence type="ECO:0000256" key="4">
    <source>
        <dbReference type="ARBA" id="ARBA00022679"/>
    </source>
</evidence>
<name>A0A0H3U8F1_9BACT</name>
<evidence type="ECO:0000256" key="3">
    <source>
        <dbReference type="ARBA" id="ARBA00012239"/>
    </source>
</evidence>
<evidence type="ECO:0000256" key="7">
    <source>
        <dbReference type="RuleBase" id="RU004504"/>
    </source>
</evidence>
<dbReference type="InterPro" id="IPR010970">
    <property type="entry name" value="Cys_dSase_SufS"/>
</dbReference>
<dbReference type="NCBIfam" id="TIGR01979">
    <property type="entry name" value="sufS"/>
    <property type="match status" value="1"/>
</dbReference>
<dbReference type="InterPro" id="IPR015422">
    <property type="entry name" value="PyrdxlP-dep_Trfase_small"/>
</dbReference>
<dbReference type="AlphaFoldDB" id="A0A0H3U8F1"/>
<dbReference type="Gene3D" id="3.90.1150.10">
    <property type="entry name" value="Aspartate Aminotransferase, domain 1"/>
    <property type="match status" value="1"/>
</dbReference>
<dbReference type="PANTHER" id="PTHR43586">
    <property type="entry name" value="CYSTEINE DESULFURASE"/>
    <property type="match status" value="1"/>
</dbReference>
<dbReference type="PANTHER" id="PTHR43586:SF8">
    <property type="entry name" value="CYSTEINE DESULFURASE 1, CHLOROPLASTIC"/>
    <property type="match status" value="1"/>
</dbReference>
<keyword evidence="5 8" id="KW-0663">Pyridoxal phosphate</keyword>
<accession>A0A0H3U8F1</accession>
<evidence type="ECO:0000256" key="6">
    <source>
        <dbReference type="ARBA" id="ARBA00050776"/>
    </source>
</evidence>
<evidence type="ECO:0000256" key="2">
    <source>
        <dbReference type="ARBA" id="ARBA00010447"/>
    </source>
</evidence>
<evidence type="ECO:0000259" key="9">
    <source>
        <dbReference type="Pfam" id="PF00266"/>
    </source>
</evidence>
<dbReference type="PROSITE" id="PS00595">
    <property type="entry name" value="AA_TRANSFER_CLASS_5"/>
    <property type="match status" value="1"/>
</dbReference>
<dbReference type="InterPro" id="IPR000192">
    <property type="entry name" value="Aminotrans_V_dom"/>
</dbReference>
<comment type="function">
    <text evidence="8">Catalyzes the removal of elemental sulfur and selenium atoms from L-cysteine, L-cystine, L-selenocysteine, and L-selenocystine to produce L-alanine.</text>
</comment>
<dbReference type="Pfam" id="PF00266">
    <property type="entry name" value="Aminotran_5"/>
    <property type="match status" value="1"/>
</dbReference>
<dbReference type="InterPro" id="IPR015421">
    <property type="entry name" value="PyrdxlP-dep_Trfase_major"/>
</dbReference>
<proteinExistence type="inferred from homology"/>
<evidence type="ECO:0000256" key="5">
    <source>
        <dbReference type="ARBA" id="ARBA00022898"/>
    </source>
</evidence>
<feature type="domain" description="Aminotransferase class V" evidence="9">
    <location>
        <begin position="24"/>
        <end position="395"/>
    </location>
</feature>
<dbReference type="GO" id="GO:0031071">
    <property type="term" value="F:cysteine desulfurase activity"/>
    <property type="evidence" value="ECO:0007669"/>
    <property type="project" value="UniProtKB-UniRule"/>
</dbReference>
<dbReference type="InterPro" id="IPR015424">
    <property type="entry name" value="PyrdxlP-dep_Trfase"/>
</dbReference>
<keyword evidence="4 8" id="KW-0808">Transferase</keyword>
<dbReference type="EMBL" id="KF540246">
    <property type="protein sequence ID" value="AIF26795.1"/>
    <property type="molecule type" value="Genomic_DNA"/>
</dbReference>
<dbReference type="InterPro" id="IPR020578">
    <property type="entry name" value="Aminotrans_V_PyrdxlP_BS"/>
</dbReference>
<comment type="catalytic activity">
    <reaction evidence="6 8">
        <text>(sulfur carrier)-H + L-cysteine = (sulfur carrier)-SH + L-alanine</text>
        <dbReference type="Rhea" id="RHEA:43892"/>
        <dbReference type="Rhea" id="RHEA-COMP:14737"/>
        <dbReference type="Rhea" id="RHEA-COMP:14739"/>
        <dbReference type="ChEBI" id="CHEBI:29917"/>
        <dbReference type="ChEBI" id="CHEBI:35235"/>
        <dbReference type="ChEBI" id="CHEBI:57972"/>
        <dbReference type="ChEBI" id="CHEBI:64428"/>
        <dbReference type="EC" id="2.8.1.7"/>
    </reaction>
</comment>
<dbReference type="CDD" id="cd06453">
    <property type="entry name" value="SufS_like"/>
    <property type="match status" value="1"/>
</dbReference>
<evidence type="ECO:0000256" key="8">
    <source>
        <dbReference type="RuleBase" id="RU004506"/>
    </source>
</evidence>
<organism evidence="10">
    <name type="scientific">uncultured bacterium fosmid pJB92C9</name>
    <dbReference type="NCBI Taxonomy" id="1478074"/>
    <lineage>
        <taxon>Bacteria</taxon>
        <taxon>environmental samples</taxon>
    </lineage>
</organism>
<reference evidence="10" key="1">
    <citation type="submission" date="2013-08" db="EMBL/GenBank/DDBJ databases">
        <title>Comparison of modified E. coli strains.</title>
        <authorList>
            <person name="Juergensen J."/>
            <person name="Bonge A."/>
            <person name="Streit W.R."/>
        </authorList>
    </citation>
    <scope>NUCLEOTIDE SEQUENCE</scope>
</reference>
<dbReference type="SUPFAM" id="SSF53383">
    <property type="entry name" value="PLP-dependent transferases"/>
    <property type="match status" value="1"/>
</dbReference>
<dbReference type="EC" id="2.8.1.7" evidence="3 8"/>
<evidence type="ECO:0000313" key="10">
    <source>
        <dbReference type="EMBL" id="AIF26795.1"/>
    </source>
</evidence>
<protein>
    <recommendedName>
        <fullName evidence="3 8">Cysteine desulfurase</fullName>
        <ecNumber evidence="3 8">2.8.1.7</ecNumber>
    </recommendedName>
</protein>
<dbReference type="GO" id="GO:0030170">
    <property type="term" value="F:pyridoxal phosphate binding"/>
    <property type="evidence" value="ECO:0007669"/>
    <property type="project" value="UniProtKB-UniRule"/>
</dbReference>
<comment type="cofactor">
    <cofactor evidence="1 7">
        <name>pyridoxal 5'-phosphate</name>
        <dbReference type="ChEBI" id="CHEBI:597326"/>
    </cofactor>
</comment>
<comment type="similarity">
    <text evidence="2 8">Belongs to the class-V pyridoxal-phosphate-dependent aminotransferase family. Csd subfamily.</text>
</comment>
<dbReference type="GO" id="GO:0006534">
    <property type="term" value="P:cysteine metabolic process"/>
    <property type="evidence" value="ECO:0007669"/>
    <property type="project" value="UniProtKB-UniRule"/>
</dbReference>
<sequence length="407" mass="44188">MIDIDSIRAEFPQLSQQVYGRPLVYLDNAATSLRPQSVIDKWDEVSSQYTANLHRAVHALAGRATDEFEAAREAVRAFIGAADRSQVIFTSGVTHSLNLVASSFGRAFLKEGDEVLVTEAEHHSNLIPWQIACRQAGATLKAVRVLDDGRLDLDHLRQLLGSGRVRMVCVTHISNVLGLVNPVAEIVRICHDAGAYALIDGAQGIVHEAVDVQALDCDFYAFSGHKMYAAPGTGVLYGKLELLEQMPPYMGGGEMIGTATLQDFTCAPLPYKFEAGTQNISGVPTFVPAIAFLQKIRLGGIASAEKDVISYMLCELRGIDGLTLLGDVADAKVPLFSFVVRGAHHEDLALIQDKMGVAVRSGEMCAAPLMQRFGVTGMLRASFAPYNTMAEAEYFVSSLRRAIEMLR</sequence>
<dbReference type="Gene3D" id="3.40.640.10">
    <property type="entry name" value="Type I PLP-dependent aspartate aminotransferase-like (Major domain)"/>
    <property type="match status" value="1"/>
</dbReference>